<accession>A0AC35UEH8</accession>
<dbReference type="WBParaSite" id="RSKR_0001002200.1">
    <property type="protein sequence ID" value="RSKR_0001002200.1"/>
    <property type="gene ID" value="RSKR_0001002200"/>
</dbReference>
<evidence type="ECO:0000313" key="1">
    <source>
        <dbReference type="Proteomes" id="UP000095286"/>
    </source>
</evidence>
<organism evidence="1 2">
    <name type="scientific">Rhabditophanes sp. KR3021</name>
    <dbReference type="NCBI Taxonomy" id="114890"/>
    <lineage>
        <taxon>Eukaryota</taxon>
        <taxon>Metazoa</taxon>
        <taxon>Ecdysozoa</taxon>
        <taxon>Nematoda</taxon>
        <taxon>Chromadorea</taxon>
        <taxon>Rhabditida</taxon>
        <taxon>Tylenchina</taxon>
        <taxon>Panagrolaimomorpha</taxon>
        <taxon>Strongyloidoidea</taxon>
        <taxon>Alloionematidae</taxon>
        <taxon>Rhabditophanes</taxon>
    </lineage>
</organism>
<proteinExistence type="predicted"/>
<protein>
    <submittedName>
        <fullName evidence="2">EF hand</fullName>
    </submittedName>
</protein>
<name>A0AC35UEH8_9BILA</name>
<dbReference type="Proteomes" id="UP000095286">
    <property type="component" value="Unplaced"/>
</dbReference>
<reference evidence="2" key="1">
    <citation type="submission" date="2016-11" db="UniProtKB">
        <authorList>
            <consortium name="WormBaseParasite"/>
        </authorList>
    </citation>
    <scope>IDENTIFICATION</scope>
    <source>
        <strain evidence="2">KR3021</strain>
    </source>
</reference>
<evidence type="ECO:0000313" key="2">
    <source>
        <dbReference type="WBParaSite" id="RSKR_0001002200.1"/>
    </source>
</evidence>
<sequence>MAAWEHTIREMFFEHDKDQSGFISKDDVIVMLLNADKAKEHDPIFKTSLKFLINIIKEADKDGDCKISFDEFKAYINKANEQV</sequence>